<dbReference type="AlphaFoldDB" id="A0A8T1W8H6"/>
<dbReference type="EMBL" id="JAGDFM010000059">
    <property type="protein sequence ID" value="KAG7388514.1"/>
    <property type="molecule type" value="Genomic_DNA"/>
</dbReference>
<keyword evidence="2" id="KW-1185">Reference proteome</keyword>
<dbReference type="OrthoDB" id="163165at2759"/>
<gene>
    <name evidence="1" type="ORF">PHYPSEUDO_012300</name>
</gene>
<sequence length="213" mass="23610">MEVRHKANARIWVHPLTGVLSFGIVAACNHSRRFKGQIDVKFQMSIPEELIQPAFVSVSASNLLDLLLGNSIVRLEHGAKQVSVSLDSKELRLVSRDGQNEDAQTLFKLHHAENGSFLLSTMPFGDAGEQWVCVRDGKLVATDADGYGSGRFALHRLSTNYNDWVLQDLSTSKLAVVATDDSLLQVKEGSRRDAPSFSFTRHLYEETKKCLAP</sequence>
<proteinExistence type="predicted"/>
<dbReference type="Proteomes" id="UP000694044">
    <property type="component" value="Unassembled WGS sequence"/>
</dbReference>
<comment type="caution">
    <text evidence="1">The sequence shown here is derived from an EMBL/GenBank/DDBJ whole genome shotgun (WGS) entry which is preliminary data.</text>
</comment>
<accession>A0A8T1W8H6</accession>
<reference evidence="1" key="1">
    <citation type="submission" date="2021-02" db="EMBL/GenBank/DDBJ databases">
        <authorList>
            <person name="Palmer J.M."/>
        </authorList>
    </citation>
    <scope>NUCLEOTIDE SEQUENCE</scope>
    <source>
        <strain evidence="1">SCRP734</strain>
    </source>
</reference>
<dbReference type="PROSITE" id="PS51257">
    <property type="entry name" value="PROKAR_LIPOPROTEIN"/>
    <property type="match status" value="1"/>
</dbReference>
<evidence type="ECO:0000313" key="2">
    <source>
        <dbReference type="Proteomes" id="UP000694044"/>
    </source>
</evidence>
<organism evidence="1 2">
    <name type="scientific">Phytophthora pseudosyringae</name>
    <dbReference type="NCBI Taxonomy" id="221518"/>
    <lineage>
        <taxon>Eukaryota</taxon>
        <taxon>Sar</taxon>
        <taxon>Stramenopiles</taxon>
        <taxon>Oomycota</taxon>
        <taxon>Peronosporomycetes</taxon>
        <taxon>Peronosporales</taxon>
        <taxon>Peronosporaceae</taxon>
        <taxon>Phytophthora</taxon>
    </lineage>
</organism>
<protein>
    <submittedName>
        <fullName evidence="1">Uncharacterized protein</fullName>
    </submittedName>
</protein>
<name>A0A8T1W8H6_9STRA</name>
<evidence type="ECO:0000313" key="1">
    <source>
        <dbReference type="EMBL" id="KAG7388514.1"/>
    </source>
</evidence>